<evidence type="ECO:0000313" key="1">
    <source>
        <dbReference type="EMBL" id="POR57062.1"/>
    </source>
</evidence>
<dbReference type="Proteomes" id="UP000236919">
    <property type="component" value="Unassembled WGS sequence"/>
</dbReference>
<comment type="caution">
    <text evidence="1">The sequence shown here is derived from an EMBL/GenBank/DDBJ whole genome shotgun (WGS) entry which is preliminary data.</text>
</comment>
<sequence>MSAMAPARADIDPSVVLPRDRLLERGDSSHHLGKIAS</sequence>
<dbReference type="EMBL" id="PQFZ01000001">
    <property type="protein sequence ID" value="POR57062.1"/>
    <property type="molecule type" value="Genomic_DNA"/>
</dbReference>
<accession>A0A2S4MQP0</accession>
<reference evidence="1 2" key="1">
    <citation type="submission" date="2018-01" db="EMBL/GenBank/DDBJ databases">
        <title>Genomic Encyclopedia of Type Strains, Phase III (KMG-III): the genomes of soil and plant-associated and newly described type strains.</title>
        <authorList>
            <person name="Whitman W."/>
        </authorList>
    </citation>
    <scope>NUCLEOTIDE SEQUENCE [LARGE SCALE GENOMIC DNA]</scope>
    <source>
        <strain evidence="1 2">1131</strain>
    </source>
</reference>
<keyword evidence="2" id="KW-1185">Reference proteome</keyword>
<proteinExistence type="predicted"/>
<dbReference type="AlphaFoldDB" id="A0A2S4MQP0"/>
<gene>
    <name evidence="1" type="ORF">CYD53_101587</name>
</gene>
<organism evidence="1 2">
    <name type="scientific">Bosea psychrotolerans</name>
    <dbReference type="NCBI Taxonomy" id="1871628"/>
    <lineage>
        <taxon>Bacteria</taxon>
        <taxon>Pseudomonadati</taxon>
        <taxon>Pseudomonadota</taxon>
        <taxon>Alphaproteobacteria</taxon>
        <taxon>Hyphomicrobiales</taxon>
        <taxon>Boseaceae</taxon>
        <taxon>Bosea</taxon>
    </lineage>
</organism>
<name>A0A2S4MQP0_9HYPH</name>
<evidence type="ECO:0000313" key="2">
    <source>
        <dbReference type="Proteomes" id="UP000236919"/>
    </source>
</evidence>
<protein>
    <submittedName>
        <fullName evidence="1">Uncharacterized protein</fullName>
    </submittedName>
</protein>